<accession>A0A448WYJ5</accession>
<gene>
    <name evidence="2" type="ORF">PXEA_LOCUS17016</name>
</gene>
<name>A0A448WYJ5_9PLAT</name>
<evidence type="ECO:0000256" key="1">
    <source>
        <dbReference type="SAM" id="MobiDB-lite"/>
    </source>
</evidence>
<feature type="compositionally biased region" description="Low complexity" evidence="1">
    <location>
        <begin position="295"/>
        <end position="313"/>
    </location>
</feature>
<proteinExistence type="predicted"/>
<organism evidence="2 3">
    <name type="scientific">Protopolystoma xenopodis</name>
    <dbReference type="NCBI Taxonomy" id="117903"/>
    <lineage>
        <taxon>Eukaryota</taxon>
        <taxon>Metazoa</taxon>
        <taxon>Spiralia</taxon>
        <taxon>Lophotrochozoa</taxon>
        <taxon>Platyhelminthes</taxon>
        <taxon>Monogenea</taxon>
        <taxon>Polyopisthocotylea</taxon>
        <taxon>Polystomatidea</taxon>
        <taxon>Polystomatidae</taxon>
        <taxon>Protopolystoma</taxon>
    </lineage>
</organism>
<dbReference type="AlphaFoldDB" id="A0A448WYJ5"/>
<keyword evidence="3" id="KW-1185">Reference proteome</keyword>
<feature type="region of interest" description="Disordered" evidence="1">
    <location>
        <begin position="291"/>
        <end position="313"/>
    </location>
</feature>
<dbReference type="EMBL" id="CAAALY010062672">
    <property type="protein sequence ID" value="VEL23576.1"/>
    <property type="molecule type" value="Genomic_DNA"/>
</dbReference>
<dbReference type="Proteomes" id="UP000784294">
    <property type="component" value="Unassembled WGS sequence"/>
</dbReference>
<reference evidence="2" key="1">
    <citation type="submission" date="2018-11" db="EMBL/GenBank/DDBJ databases">
        <authorList>
            <consortium name="Pathogen Informatics"/>
        </authorList>
    </citation>
    <scope>NUCLEOTIDE SEQUENCE</scope>
</reference>
<evidence type="ECO:0000313" key="3">
    <source>
        <dbReference type="Proteomes" id="UP000784294"/>
    </source>
</evidence>
<comment type="caution">
    <text evidence="2">The sequence shown here is derived from an EMBL/GenBank/DDBJ whole genome shotgun (WGS) entry which is preliminary data.</text>
</comment>
<protein>
    <submittedName>
        <fullName evidence="2">Uncharacterized protein</fullName>
    </submittedName>
</protein>
<dbReference type="SUPFAM" id="SSF50249">
    <property type="entry name" value="Nucleic acid-binding proteins"/>
    <property type="match status" value="1"/>
</dbReference>
<evidence type="ECO:0000313" key="2">
    <source>
        <dbReference type="EMBL" id="VEL23576.1"/>
    </source>
</evidence>
<sequence length="313" mass="34568">MLEFVKECFDSSFPDINSVDWSGIVASGAVLIDFMALLRSSSILLHIPDFQQRFCNDLAIANTDLGHISTEETRYDGHCLMLIYAVGLAFHTVVYNSMNKNEDFLSLKDSANLQTLNICMRNMQCITGNLLVGRWKLITIQELDHEPNSTYNEEEEDEDSGSAHLLQSGAGRTSCSVSCFLNRDLVRCCLPGDIVHVNGIVDLLNDDVSALYLGHSTKNTCFGRKAGSASNSNKQSGIFTILLRVNSLIRVSARATANSGVMKSSEASEYTGLEERQQKVLRLTLRNHSAEEDNNSNFPSSINSFNESFSLGQ</sequence>
<dbReference type="InterPro" id="IPR012340">
    <property type="entry name" value="NA-bd_OB-fold"/>
</dbReference>
<dbReference type="Gene3D" id="2.40.50.140">
    <property type="entry name" value="Nucleic acid-binding proteins"/>
    <property type="match status" value="1"/>
</dbReference>